<dbReference type="InterPro" id="IPR012302">
    <property type="entry name" value="Malic_NAD-bd"/>
</dbReference>
<dbReference type="OrthoDB" id="9805787at2"/>
<evidence type="ECO:0000256" key="11">
    <source>
        <dbReference type="PIRSR" id="PIRSR000106-3"/>
    </source>
</evidence>
<dbReference type="Gene3D" id="3.40.50.720">
    <property type="entry name" value="NAD(P)-binding Rossmann-like Domain"/>
    <property type="match status" value="1"/>
</dbReference>
<protein>
    <recommendedName>
        <fullName evidence="6">NADP-dependent malic enzyme</fullName>
        <ecNumber evidence="5">1.1.1.40</ecNumber>
    </recommendedName>
</protein>
<dbReference type="Pfam" id="PF03949">
    <property type="entry name" value="Malic_M"/>
    <property type="match status" value="1"/>
</dbReference>
<evidence type="ECO:0000256" key="8">
    <source>
        <dbReference type="ARBA" id="ARBA00051384"/>
    </source>
</evidence>
<evidence type="ECO:0000256" key="1">
    <source>
        <dbReference type="ARBA" id="ARBA00001936"/>
    </source>
</evidence>
<comment type="similarity">
    <text evidence="2">Belongs to the malic enzymes family.</text>
</comment>
<evidence type="ECO:0000313" key="14">
    <source>
        <dbReference type="EMBL" id="TFH90417.1"/>
    </source>
</evidence>
<evidence type="ECO:0000259" key="12">
    <source>
        <dbReference type="SMART" id="SM00919"/>
    </source>
</evidence>
<evidence type="ECO:0000256" key="4">
    <source>
        <dbReference type="ARBA" id="ARBA00023002"/>
    </source>
</evidence>
<evidence type="ECO:0000259" key="13">
    <source>
        <dbReference type="SMART" id="SM01274"/>
    </source>
</evidence>
<evidence type="ECO:0000256" key="10">
    <source>
        <dbReference type="PIRSR" id="PIRSR000106-2"/>
    </source>
</evidence>
<dbReference type="RefSeq" id="WP_134836574.1">
    <property type="nucleotide sequence ID" value="NZ_SATR01000029.1"/>
</dbReference>
<evidence type="ECO:0000256" key="7">
    <source>
        <dbReference type="ARBA" id="ARBA00050924"/>
    </source>
</evidence>
<reference evidence="14 15" key="1">
    <citation type="submission" date="2019-01" db="EMBL/GenBank/DDBJ databases">
        <title>Vibrio BEI176 sp. nov, a marine bacterium isolated from China: eastern marignal seas.</title>
        <authorList>
            <person name="Li B."/>
        </authorList>
    </citation>
    <scope>NUCLEOTIDE SEQUENCE [LARGE SCALE GENOMIC DNA]</scope>
    <source>
        <strain evidence="14 15">BEI176</strain>
    </source>
</reference>
<comment type="caution">
    <text evidence="14">The sequence shown here is derived from an EMBL/GenBank/DDBJ whole genome shotgun (WGS) entry which is preliminary data.</text>
</comment>
<dbReference type="EC" id="1.1.1.40" evidence="5"/>
<gene>
    <name evidence="14" type="ORF">ELS82_17255</name>
</gene>
<dbReference type="SMART" id="SM01274">
    <property type="entry name" value="malic"/>
    <property type="match status" value="1"/>
</dbReference>
<comment type="cofactor">
    <cofactor evidence="1">
        <name>Mn(2+)</name>
        <dbReference type="ChEBI" id="CHEBI:29035"/>
    </cofactor>
</comment>
<dbReference type="InterPro" id="IPR015884">
    <property type="entry name" value="Malic_enzyme_CS"/>
</dbReference>
<organism evidence="14 15">
    <name type="scientific">Vibrio ouci</name>
    <dbReference type="NCBI Taxonomy" id="2499078"/>
    <lineage>
        <taxon>Bacteria</taxon>
        <taxon>Pseudomonadati</taxon>
        <taxon>Pseudomonadota</taxon>
        <taxon>Gammaproteobacteria</taxon>
        <taxon>Vibrionales</taxon>
        <taxon>Vibrionaceae</taxon>
        <taxon>Vibrio</taxon>
    </lineage>
</organism>
<feature type="binding site" evidence="11">
    <location>
        <position position="172"/>
    </location>
    <ligand>
        <name>a divalent metal cation</name>
        <dbReference type="ChEBI" id="CHEBI:60240"/>
    </ligand>
</feature>
<comment type="catalytic activity">
    <reaction evidence="8">
        <text>oxaloacetate + H(+) = pyruvate + CO2</text>
        <dbReference type="Rhea" id="RHEA:15641"/>
        <dbReference type="ChEBI" id="CHEBI:15361"/>
        <dbReference type="ChEBI" id="CHEBI:15378"/>
        <dbReference type="ChEBI" id="CHEBI:16452"/>
        <dbReference type="ChEBI" id="CHEBI:16526"/>
        <dbReference type="EC" id="1.1.1.40"/>
    </reaction>
</comment>
<feature type="domain" description="Malic enzyme N-terminal" evidence="13">
    <location>
        <begin position="28"/>
        <end position="161"/>
    </location>
</feature>
<dbReference type="GO" id="GO:0004473">
    <property type="term" value="F:malate dehydrogenase (decarboxylating) (NADP+) activity"/>
    <property type="evidence" value="ECO:0007669"/>
    <property type="project" value="UniProtKB-EC"/>
</dbReference>
<dbReference type="CDD" id="cd05311">
    <property type="entry name" value="NAD_bind_2_malic_enz"/>
    <property type="match status" value="1"/>
</dbReference>
<name>A0A4Y8WC81_9VIBR</name>
<dbReference type="SUPFAM" id="SSF53223">
    <property type="entry name" value="Aminoacid dehydrogenase-like, N-terminal domain"/>
    <property type="match status" value="1"/>
</dbReference>
<dbReference type="PANTHER" id="PTHR43237">
    <property type="entry name" value="NADP-DEPENDENT MALIC ENZYME"/>
    <property type="match status" value="1"/>
</dbReference>
<dbReference type="PANTHER" id="PTHR43237:SF4">
    <property type="entry name" value="NADP-DEPENDENT MALIC ENZYME"/>
    <property type="match status" value="1"/>
</dbReference>
<keyword evidence="3 11" id="KW-0479">Metal-binding</keyword>
<evidence type="ECO:0000256" key="9">
    <source>
        <dbReference type="PIRSR" id="PIRSR000106-1"/>
    </source>
</evidence>
<feature type="active site" description="Proton acceptor" evidence="9">
    <location>
        <position position="104"/>
    </location>
</feature>
<dbReference type="FunFam" id="3.40.50.10380:FF:000003">
    <property type="entry name" value="NADP-dependent malic enzyme"/>
    <property type="match status" value="1"/>
</dbReference>
<evidence type="ECO:0000313" key="15">
    <source>
        <dbReference type="Proteomes" id="UP000297753"/>
    </source>
</evidence>
<dbReference type="InterPro" id="IPR036291">
    <property type="entry name" value="NAD(P)-bd_dom_sf"/>
</dbReference>
<dbReference type="SMART" id="SM00919">
    <property type="entry name" value="Malic_M"/>
    <property type="match status" value="1"/>
</dbReference>
<feature type="binding site" evidence="11">
    <location>
        <position position="147"/>
    </location>
    <ligand>
        <name>a divalent metal cation</name>
        <dbReference type="ChEBI" id="CHEBI:60240"/>
    </ligand>
</feature>
<accession>A0A4Y8WC81</accession>
<keyword evidence="15" id="KW-1185">Reference proteome</keyword>
<dbReference type="Proteomes" id="UP000297753">
    <property type="component" value="Unassembled WGS sequence"/>
</dbReference>
<dbReference type="SUPFAM" id="SSF51735">
    <property type="entry name" value="NAD(P)-binding Rossmann-fold domains"/>
    <property type="match status" value="1"/>
</dbReference>
<dbReference type="InterPro" id="IPR012301">
    <property type="entry name" value="Malic_N_dom"/>
</dbReference>
<comment type="catalytic activity">
    <reaction evidence="7">
        <text>(S)-malate + NADP(+) = pyruvate + CO2 + NADPH</text>
        <dbReference type="Rhea" id="RHEA:18253"/>
        <dbReference type="ChEBI" id="CHEBI:15361"/>
        <dbReference type="ChEBI" id="CHEBI:15589"/>
        <dbReference type="ChEBI" id="CHEBI:16526"/>
        <dbReference type="ChEBI" id="CHEBI:57783"/>
        <dbReference type="ChEBI" id="CHEBI:58349"/>
        <dbReference type="EC" id="1.1.1.40"/>
    </reaction>
</comment>
<comment type="cofactor">
    <cofactor evidence="11">
        <name>Mg(2+)</name>
        <dbReference type="ChEBI" id="CHEBI:18420"/>
    </cofactor>
    <cofactor evidence="11">
        <name>Mn(2+)</name>
        <dbReference type="ChEBI" id="CHEBI:29035"/>
    </cofactor>
    <text evidence="11">Divalent metal cations. Prefers magnesium or manganese.</text>
</comment>
<evidence type="ECO:0000256" key="6">
    <source>
        <dbReference type="ARBA" id="ARBA00040273"/>
    </source>
</evidence>
<proteinExistence type="inferred from homology"/>
<dbReference type="FunFam" id="3.40.50.720:FF:000095">
    <property type="entry name" value="NADP-dependent malic enzyme"/>
    <property type="match status" value="1"/>
</dbReference>
<dbReference type="EMBL" id="SATR01000029">
    <property type="protein sequence ID" value="TFH90417.1"/>
    <property type="molecule type" value="Genomic_DNA"/>
</dbReference>
<dbReference type="InterPro" id="IPR046346">
    <property type="entry name" value="Aminoacid_DH-like_N_sf"/>
</dbReference>
<feature type="domain" description="Malic enzyme NAD-binding" evidence="12">
    <location>
        <begin position="173"/>
        <end position="409"/>
    </location>
</feature>
<dbReference type="PIRSF" id="PIRSF000106">
    <property type="entry name" value="ME"/>
    <property type="match status" value="1"/>
</dbReference>
<dbReference type="InterPro" id="IPR045213">
    <property type="entry name" value="Malic_NAD-bd_bact_type"/>
</dbReference>
<dbReference type="InterPro" id="IPR001891">
    <property type="entry name" value="Malic_OxRdtase"/>
</dbReference>
<feature type="binding site" evidence="10">
    <location>
        <position position="296"/>
    </location>
    <ligand>
        <name>(S)-malate</name>
        <dbReference type="ChEBI" id="CHEBI:15589"/>
    </ligand>
</feature>
<evidence type="ECO:0000256" key="3">
    <source>
        <dbReference type="ARBA" id="ARBA00022723"/>
    </source>
</evidence>
<evidence type="ECO:0000256" key="5">
    <source>
        <dbReference type="ARBA" id="ARBA00038964"/>
    </source>
</evidence>
<feature type="active site" description="Proton donor" evidence="9">
    <location>
        <position position="49"/>
    </location>
</feature>
<dbReference type="Gene3D" id="3.40.50.10380">
    <property type="entry name" value="Malic enzyme, N-terminal domain"/>
    <property type="match status" value="1"/>
</dbReference>
<dbReference type="InterPro" id="IPR051674">
    <property type="entry name" value="Malate_Decarboxylase"/>
</dbReference>
<dbReference type="Pfam" id="PF00390">
    <property type="entry name" value="malic"/>
    <property type="match status" value="1"/>
</dbReference>
<evidence type="ECO:0000256" key="2">
    <source>
        <dbReference type="ARBA" id="ARBA00008785"/>
    </source>
</evidence>
<dbReference type="PROSITE" id="PS00331">
    <property type="entry name" value="MALIC_ENZYMES"/>
    <property type="match status" value="1"/>
</dbReference>
<keyword evidence="4" id="KW-0560">Oxidoreductase</keyword>
<dbReference type="InterPro" id="IPR037062">
    <property type="entry name" value="Malic_N_dom_sf"/>
</dbReference>
<sequence>MSDDNRQELSPEEQFRQQALDYHAYPTPGKIAVALTTPAETAKDLALAYSPGVAEPVREIAQNADNVYKYTSKGNMVAVISNGTAILGLGNLGPLASKPVMEGKSLLFKRFAGLDSIDIEVKHRTIEEFVDTVANIADTFGGINLEDIKAPDCFEIEKQLIERCDVPVFHDDQHGTAIVTAAGMLNAIELQGKKLEEATIVCLGAGAAAVACMELLIKCGAMREKIYMLDRKGVIHTRRDDLNEYKQLFANNTDKRTLEDVIEGADLFLGVSGPNLLSPEALKLMADKPVVFACSNPDPEIKPELAHEVRDDLIMGTGRSDYPNQVNNVLCFPFIFRGALDVRASEINDEMKLAAVDAIRQLAKEEVPAEVLTAAGVDALSFGPGYIIPKPMDSRLLPRVAKAVAQAAVDSGVARIEMPENYMAS</sequence>
<dbReference type="GO" id="GO:0046872">
    <property type="term" value="F:metal ion binding"/>
    <property type="evidence" value="ECO:0007669"/>
    <property type="project" value="UniProtKB-KW"/>
</dbReference>
<feature type="binding site" evidence="11">
    <location>
        <position position="146"/>
    </location>
    <ligand>
        <name>a divalent metal cation</name>
        <dbReference type="ChEBI" id="CHEBI:60240"/>
    </ligand>
</feature>
<dbReference type="AlphaFoldDB" id="A0A4Y8WC81"/>
<feature type="binding site" evidence="10">
    <location>
        <position position="327"/>
    </location>
    <ligand>
        <name>(S)-malate</name>
        <dbReference type="ChEBI" id="CHEBI:15589"/>
    </ligand>
</feature>
<dbReference type="GO" id="GO:0051287">
    <property type="term" value="F:NAD binding"/>
    <property type="evidence" value="ECO:0007669"/>
    <property type="project" value="InterPro"/>
</dbReference>